<evidence type="ECO:0000256" key="15">
    <source>
        <dbReference type="ARBA" id="ARBA00049322"/>
    </source>
</evidence>
<evidence type="ECO:0000256" key="1">
    <source>
        <dbReference type="ARBA" id="ARBA00000923"/>
    </source>
</evidence>
<evidence type="ECO:0000256" key="6">
    <source>
        <dbReference type="ARBA" id="ARBA00023136"/>
    </source>
</evidence>
<comment type="catalytic activity">
    <reaction evidence="13">
        <text>9-octadecanoyloxy-octadecanoate + H2O = 9-hydroxy-octadecanoate + octadecanoate + H(+)</text>
        <dbReference type="Rhea" id="RHEA:52096"/>
        <dbReference type="ChEBI" id="CHEBI:15377"/>
        <dbReference type="ChEBI" id="CHEBI:15378"/>
        <dbReference type="ChEBI" id="CHEBI:25629"/>
        <dbReference type="ChEBI" id="CHEBI:136286"/>
        <dbReference type="ChEBI" id="CHEBI:136373"/>
    </reaction>
    <physiologicalReaction direction="left-to-right" evidence="13">
        <dbReference type="Rhea" id="RHEA:52097"/>
    </physiologicalReaction>
</comment>
<organism evidence="17 18">
    <name type="scientific">Eumeta variegata</name>
    <name type="common">Bagworm moth</name>
    <name type="synonym">Eumeta japonica</name>
    <dbReference type="NCBI Taxonomy" id="151549"/>
    <lineage>
        <taxon>Eukaryota</taxon>
        <taxon>Metazoa</taxon>
        <taxon>Ecdysozoa</taxon>
        <taxon>Arthropoda</taxon>
        <taxon>Hexapoda</taxon>
        <taxon>Insecta</taxon>
        <taxon>Pterygota</taxon>
        <taxon>Neoptera</taxon>
        <taxon>Endopterygota</taxon>
        <taxon>Lepidoptera</taxon>
        <taxon>Glossata</taxon>
        <taxon>Ditrysia</taxon>
        <taxon>Tineoidea</taxon>
        <taxon>Psychidae</taxon>
        <taxon>Oiketicinae</taxon>
        <taxon>Eumeta</taxon>
    </lineage>
</organism>
<proteinExistence type="inferred from homology"/>
<dbReference type="PANTHER" id="PTHR10989">
    <property type="entry name" value="ANDROGEN-INDUCED PROTEIN 1-RELATED"/>
    <property type="match status" value="1"/>
</dbReference>
<keyword evidence="18" id="KW-1185">Reference proteome</keyword>
<comment type="catalytic activity">
    <reaction evidence="9">
        <text>9-hexadecanoyloxy-octadecanoate + H2O = 9-hydroxy-octadecanoate + hexadecanoate + H(+)</text>
        <dbReference type="Rhea" id="RHEA:52052"/>
        <dbReference type="ChEBI" id="CHEBI:7896"/>
        <dbReference type="ChEBI" id="CHEBI:15377"/>
        <dbReference type="ChEBI" id="CHEBI:15378"/>
        <dbReference type="ChEBI" id="CHEBI:83670"/>
        <dbReference type="ChEBI" id="CHEBI:136286"/>
    </reaction>
    <physiologicalReaction direction="left-to-right" evidence="9">
        <dbReference type="Rhea" id="RHEA:52053"/>
    </physiologicalReaction>
</comment>
<evidence type="ECO:0000256" key="5">
    <source>
        <dbReference type="ARBA" id="ARBA00022989"/>
    </source>
</evidence>
<evidence type="ECO:0000256" key="16">
    <source>
        <dbReference type="ARBA" id="ARBA00049428"/>
    </source>
</evidence>
<comment type="caution">
    <text evidence="17">The sequence shown here is derived from an EMBL/GenBank/DDBJ whole genome shotgun (WGS) entry which is preliminary data.</text>
</comment>
<gene>
    <name evidence="17" type="primary">ADTRP</name>
    <name evidence="17" type="ORF">EVAR_47370_1</name>
</gene>
<evidence type="ECO:0000313" key="17">
    <source>
        <dbReference type="EMBL" id="GBP54498.1"/>
    </source>
</evidence>
<name>A0A4C1WT04_EUMVA</name>
<evidence type="ECO:0000313" key="18">
    <source>
        <dbReference type="Proteomes" id="UP000299102"/>
    </source>
</evidence>
<evidence type="ECO:0000256" key="10">
    <source>
        <dbReference type="ARBA" id="ARBA00048680"/>
    </source>
</evidence>
<comment type="catalytic activity">
    <reaction evidence="16">
        <text>12-(9Z-hexadecenoyloxy)-octadecanoate + H2O = 12-hydroxyoctadecanoate + (9Z)-hexadecenoate + H(+)</text>
        <dbReference type="Rhea" id="RHEA:52072"/>
        <dbReference type="ChEBI" id="CHEBI:15377"/>
        <dbReference type="ChEBI" id="CHEBI:15378"/>
        <dbReference type="ChEBI" id="CHEBI:32372"/>
        <dbReference type="ChEBI" id="CHEBI:84201"/>
        <dbReference type="ChEBI" id="CHEBI:136312"/>
    </reaction>
    <physiologicalReaction direction="left-to-right" evidence="16">
        <dbReference type="Rhea" id="RHEA:52073"/>
    </physiologicalReaction>
</comment>
<dbReference type="Proteomes" id="UP000299102">
    <property type="component" value="Unassembled WGS sequence"/>
</dbReference>
<evidence type="ECO:0000256" key="7">
    <source>
        <dbReference type="ARBA" id="ARBA00047368"/>
    </source>
</evidence>
<dbReference type="Pfam" id="PF04750">
    <property type="entry name" value="Far-17a_AIG1"/>
    <property type="match status" value="1"/>
</dbReference>
<reference evidence="17 18" key="1">
    <citation type="journal article" date="2019" name="Commun. Biol.">
        <title>The bagworm genome reveals a unique fibroin gene that provides high tensile strength.</title>
        <authorList>
            <person name="Kono N."/>
            <person name="Nakamura H."/>
            <person name="Ohtoshi R."/>
            <person name="Tomita M."/>
            <person name="Numata K."/>
            <person name="Arakawa K."/>
        </authorList>
    </citation>
    <scope>NUCLEOTIDE SEQUENCE [LARGE SCALE GENOMIC DNA]</scope>
</reference>
<comment type="catalytic activity">
    <reaction evidence="15">
        <text>13-(9Z-hexadecenoyloxy)-octadecanoate + H2O = 13-hydroxy-octadecanoate + (9Z)-hexadecenoate + H(+)</text>
        <dbReference type="Rhea" id="RHEA:52076"/>
        <dbReference type="ChEBI" id="CHEBI:15377"/>
        <dbReference type="ChEBI" id="CHEBI:15378"/>
        <dbReference type="ChEBI" id="CHEBI:32372"/>
        <dbReference type="ChEBI" id="CHEBI:136304"/>
        <dbReference type="ChEBI" id="CHEBI:136315"/>
    </reaction>
    <physiologicalReaction direction="left-to-right" evidence="15">
        <dbReference type="Rhea" id="RHEA:52077"/>
    </physiologicalReaction>
</comment>
<comment type="catalytic activity">
    <reaction evidence="1">
        <text>9-(9Z-hexadecenoyloxy)-octadecanoate + H2O = (9Z)-hexadecenoate + 9-hydroxy-octadecanoate + H(+)</text>
        <dbReference type="Rhea" id="RHEA:52068"/>
        <dbReference type="ChEBI" id="CHEBI:15377"/>
        <dbReference type="ChEBI" id="CHEBI:15378"/>
        <dbReference type="ChEBI" id="CHEBI:32372"/>
        <dbReference type="ChEBI" id="CHEBI:136286"/>
        <dbReference type="ChEBI" id="CHEBI:136309"/>
    </reaction>
    <physiologicalReaction direction="left-to-right" evidence="1">
        <dbReference type="Rhea" id="RHEA:52069"/>
    </physiologicalReaction>
</comment>
<keyword evidence="5" id="KW-1133">Transmembrane helix</keyword>
<dbReference type="GO" id="GO:0016020">
    <property type="term" value="C:membrane"/>
    <property type="evidence" value="ECO:0007669"/>
    <property type="project" value="InterPro"/>
</dbReference>
<comment type="catalytic activity">
    <reaction evidence="14">
        <text>13-(9Z-octadecenoyloxy)-octadecanoate + H2O = 13-hydroxy-octadecanoate + (9Z)-octadecenoate + H(+)</text>
        <dbReference type="Rhea" id="RHEA:52064"/>
        <dbReference type="ChEBI" id="CHEBI:15377"/>
        <dbReference type="ChEBI" id="CHEBI:15378"/>
        <dbReference type="ChEBI" id="CHEBI:30823"/>
        <dbReference type="ChEBI" id="CHEBI:136303"/>
        <dbReference type="ChEBI" id="CHEBI:136304"/>
    </reaction>
    <physiologicalReaction direction="left-to-right" evidence="14">
        <dbReference type="Rhea" id="RHEA:52065"/>
    </physiologicalReaction>
</comment>
<evidence type="ECO:0000256" key="2">
    <source>
        <dbReference type="ARBA" id="ARBA00004127"/>
    </source>
</evidence>
<evidence type="ECO:0000256" key="4">
    <source>
        <dbReference type="ARBA" id="ARBA00022692"/>
    </source>
</evidence>
<accession>A0A4C1WT04</accession>
<evidence type="ECO:0000256" key="9">
    <source>
        <dbReference type="ARBA" id="ARBA00047863"/>
    </source>
</evidence>
<comment type="similarity">
    <text evidence="3">Belongs to the AIG1 family.</text>
</comment>
<comment type="catalytic activity">
    <reaction evidence="7">
        <text>12-hexadecanoyloxy-octadecanoate + H2O = 12-hydroxyoctadecanoate + hexadecanoate + H(+)</text>
        <dbReference type="Rhea" id="RHEA:52056"/>
        <dbReference type="ChEBI" id="CHEBI:7896"/>
        <dbReference type="ChEBI" id="CHEBI:15377"/>
        <dbReference type="ChEBI" id="CHEBI:15378"/>
        <dbReference type="ChEBI" id="CHEBI:83677"/>
        <dbReference type="ChEBI" id="CHEBI:84201"/>
    </reaction>
    <physiologicalReaction direction="left-to-right" evidence="7">
        <dbReference type="Rhea" id="RHEA:52057"/>
    </physiologicalReaction>
</comment>
<comment type="catalytic activity">
    <reaction evidence="12">
        <text>9-(9Z-octadecenoyloxy)-octadecanoate + H2O = 9-hydroxy-octadecanoate + (9Z)-octadecenoate + H(+)</text>
        <dbReference type="Rhea" id="RHEA:52048"/>
        <dbReference type="ChEBI" id="CHEBI:15377"/>
        <dbReference type="ChEBI" id="CHEBI:15378"/>
        <dbReference type="ChEBI" id="CHEBI:30823"/>
        <dbReference type="ChEBI" id="CHEBI:136282"/>
        <dbReference type="ChEBI" id="CHEBI:136286"/>
    </reaction>
    <physiologicalReaction direction="left-to-right" evidence="12">
        <dbReference type="Rhea" id="RHEA:52049"/>
    </physiologicalReaction>
</comment>
<dbReference type="GO" id="GO:0012505">
    <property type="term" value="C:endomembrane system"/>
    <property type="evidence" value="ECO:0007669"/>
    <property type="project" value="UniProtKB-SubCell"/>
</dbReference>
<keyword evidence="6" id="KW-0472">Membrane</keyword>
<evidence type="ECO:0000256" key="3">
    <source>
        <dbReference type="ARBA" id="ARBA00009300"/>
    </source>
</evidence>
<dbReference type="PANTHER" id="PTHR10989:SF16">
    <property type="entry name" value="AT02829P-RELATED"/>
    <property type="match status" value="1"/>
</dbReference>
<comment type="catalytic activity">
    <reaction evidence="11">
        <text>12-(9Z-octadecenoyloxy)-octadecanoate + H2O = 12-hydroxyoctadecanoate + (9Z)-octadecenoate + H(+)</text>
        <dbReference type="Rhea" id="RHEA:52060"/>
        <dbReference type="ChEBI" id="CHEBI:15377"/>
        <dbReference type="ChEBI" id="CHEBI:15378"/>
        <dbReference type="ChEBI" id="CHEBI:30823"/>
        <dbReference type="ChEBI" id="CHEBI:84201"/>
        <dbReference type="ChEBI" id="CHEBI:136302"/>
    </reaction>
    <physiologicalReaction direction="left-to-right" evidence="11">
        <dbReference type="Rhea" id="RHEA:52061"/>
    </physiologicalReaction>
</comment>
<evidence type="ECO:0000256" key="14">
    <source>
        <dbReference type="ARBA" id="ARBA00049296"/>
    </source>
</evidence>
<evidence type="ECO:0000256" key="13">
    <source>
        <dbReference type="ARBA" id="ARBA00049221"/>
    </source>
</evidence>
<keyword evidence="4" id="KW-0812">Transmembrane</keyword>
<comment type="catalytic activity">
    <reaction evidence="8">
        <text>13-octadecanoyloxy-octadecanoate + H2O = 13-hydroxy-octadecanoate + octadecanoate + H(+)</text>
        <dbReference type="Rhea" id="RHEA:52084"/>
        <dbReference type="ChEBI" id="CHEBI:15377"/>
        <dbReference type="ChEBI" id="CHEBI:15378"/>
        <dbReference type="ChEBI" id="CHEBI:25629"/>
        <dbReference type="ChEBI" id="CHEBI:136304"/>
        <dbReference type="ChEBI" id="CHEBI:136335"/>
    </reaction>
    <physiologicalReaction direction="left-to-right" evidence="8">
        <dbReference type="Rhea" id="RHEA:52085"/>
    </physiologicalReaction>
</comment>
<evidence type="ECO:0000256" key="8">
    <source>
        <dbReference type="ARBA" id="ARBA00047427"/>
    </source>
</evidence>
<comment type="subcellular location">
    <subcellularLocation>
        <location evidence="2">Endomembrane system</location>
        <topology evidence="2">Multi-pass membrane protein</topology>
    </subcellularLocation>
</comment>
<dbReference type="OrthoDB" id="1898221at2759"/>
<dbReference type="InterPro" id="IPR006838">
    <property type="entry name" value="ADTRP_AIG1"/>
</dbReference>
<dbReference type="AlphaFoldDB" id="A0A4C1WT04"/>
<evidence type="ECO:0000256" key="12">
    <source>
        <dbReference type="ARBA" id="ARBA00048800"/>
    </source>
</evidence>
<dbReference type="EMBL" id="BGZK01000648">
    <property type="protein sequence ID" value="GBP54498.1"/>
    <property type="molecule type" value="Genomic_DNA"/>
</dbReference>
<evidence type="ECO:0000256" key="11">
    <source>
        <dbReference type="ARBA" id="ARBA00048701"/>
    </source>
</evidence>
<protein>
    <submittedName>
        <fullName evidence="17">Androgen-dependent TFPI-regulating protein</fullName>
    </submittedName>
</protein>
<sequence length="97" mass="11367">MQFLHVVLRVSPHTARGPTRTWPGVASIFWPLYLWDRELIYPEVWDTVVPSWINHGMHGLTVLVAVFELMLEPRKPPDSRQAQLILHWFFSIAYVAM</sequence>
<comment type="catalytic activity">
    <reaction evidence="10">
        <text>12-octadecanoyloxy-octadecanoate + H2O = 12-hydroxyoctadecanoate + octadecanoate + H(+)</text>
        <dbReference type="Rhea" id="RHEA:52080"/>
        <dbReference type="ChEBI" id="CHEBI:15377"/>
        <dbReference type="ChEBI" id="CHEBI:15378"/>
        <dbReference type="ChEBI" id="CHEBI:25629"/>
        <dbReference type="ChEBI" id="CHEBI:84201"/>
        <dbReference type="ChEBI" id="CHEBI:136330"/>
    </reaction>
    <physiologicalReaction direction="left-to-right" evidence="10">
        <dbReference type="Rhea" id="RHEA:52081"/>
    </physiologicalReaction>
</comment>